<comment type="caution">
    <text evidence="2">The sequence shown here is derived from an EMBL/GenBank/DDBJ whole genome shotgun (WGS) entry which is preliminary data.</text>
</comment>
<evidence type="ECO:0000256" key="1">
    <source>
        <dbReference type="SAM" id="MobiDB-lite"/>
    </source>
</evidence>
<name>A0A8J8WAJ0_CHIOP</name>
<feature type="compositionally biased region" description="Pro residues" evidence="1">
    <location>
        <begin position="92"/>
        <end position="113"/>
    </location>
</feature>
<dbReference type="AlphaFoldDB" id="A0A8J8WAJ0"/>
<accession>A0A8J8WAJ0</accession>
<proteinExistence type="predicted"/>
<feature type="compositionally biased region" description="Basic and acidic residues" evidence="1">
    <location>
        <begin position="137"/>
        <end position="152"/>
    </location>
</feature>
<keyword evidence="3" id="KW-1185">Reference proteome</keyword>
<feature type="region of interest" description="Disordered" evidence="1">
    <location>
        <begin position="1"/>
        <end position="152"/>
    </location>
</feature>
<evidence type="ECO:0000313" key="3">
    <source>
        <dbReference type="Proteomes" id="UP000770661"/>
    </source>
</evidence>
<dbReference type="Proteomes" id="UP000770661">
    <property type="component" value="Unassembled WGS sequence"/>
</dbReference>
<organism evidence="2 3">
    <name type="scientific">Chionoecetes opilio</name>
    <name type="common">Atlantic snow crab</name>
    <name type="synonym">Cancer opilio</name>
    <dbReference type="NCBI Taxonomy" id="41210"/>
    <lineage>
        <taxon>Eukaryota</taxon>
        <taxon>Metazoa</taxon>
        <taxon>Ecdysozoa</taxon>
        <taxon>Arthropoda</taxon>
        <taxon>Crustacea</taxon>
        <taxon>Multicrustacea</taxon>
        <taxon>Malacostraca</taxon>
        <taxon>Eumalacostraca</taxon>
        <taxon>Eucarida</taxon>
        <taxon>Decapoda</taxon>
        <taxon>Pleocyemata</taxon>
        <taxon>Brachyura</taxon>
        <taxon>Eubrachyura</taxon>
        <taxon>Majoidea</taxon>
        <taxon>Majidae</taxon>
        <taxon>Chionoecetes</taxon>
    </lineage>
</organism>
<gene>
    <name evidence="2" type="ORF">GWK47_026248</name>
</gene>
<evidence type="ECO:0000313" key="2">
    <source>
        <dbReference type="EMBL" id="KAG0697724.1"/>
    </source>
</evidence>
<sequence length="152" mass="15671">MHVPPQLTAAQGAGETGPQPLRSPDTPRAVGPEKAGGPGTLQPPIPPMDAPQEKPGRGHTARGCVWATAPKELRRASRGKVRTPCETTPLAPLGPPGCTPLPPATAPLRPPPALAAQSAFGGLLSGREGGPPMVATPRERMLGVREQRPPPR</sequence>
<dbReference type="EMBL" id="JACEEZ010025757">
    <property type="protein sequence ID" value="KAG0697724.1"/>
    <property type="molecule type" value="Genomic_DNA"/>
</dbReference>
<protein>
    <submittedName>
        <fullName evidence="2">Uncharacterized protein</fullName>
    </submittedName>
</protein>
<reference evidence="2" key="1">
    <citation type="submission" date="2020-07" db="EMBL/GenBank/DDBJ databases">
        <title>The High-quality genome of the commercially important snow crab, Chionoecetes opilio.</title>
        <authorList>
            <person name="Jeong J.-H."/>
            <person name="Ryu S."/>
        </authorList>
    </citation>
    <scope>NUCLEOTIDE SEQUENCE</scope>
    <source>
        <strain evidence="2">MADBK_172401_WGS</strain>
        <tissue evidence="2">Digestive gland</tissue>
    </source>
</reference>